<evidence type="ECO:0000256" key="2">
    <source>
        <dbReference type="ARBA" id="ARBA00005896"/>
    </source>
</evidence>
<comment type="caution">
    <text evidence="9">The sequence shown here is derived from an EMBL/GenBank/DDBJ whole genome shotgun (WGS) entry which is preliminary data.</text>
</comment>
<keyword evidence="5" id="KW-0560">Oxidoreductase</keyword>
<gene>
    <name evidence="9" type="ORF">FXB38_39060</name>
</gene>
<dbReference type="PANTHER" id="PTHR30468">
    <property type="entry name" value="ALPHA-KETOGLUTARATE-DEPENDENT SULFONATE DIOXYGENASE"/>
    <property type="match status" value="1"/>
</dbReference>
<dbReference type="OrthoDB" id="7209371at2"/>
<dbReference type="GO" id="GO:0046872">
    <property type="term" value="F:metal ion binding"/>
    <property type="evidence" value="ECO:0007669"/>
    <property type="project" value="UniProtKB-KW"/>
</dbReference>
<evidence type="ECO:0000256" key="3">
    <source>
        <dbReference type="ARBA" id="ARBA00022723"/>
    </source>
</evidence>
<dbReference type="PANTHER" id="PTHR30468:SF5">
    <property type="entry name" value="ALPHA-KETOGLUTARATE-DEPENDENT SULFATE ESTER DIOXYGENASE"/>
    <property type="match status" value="1"/>
</dbReference>
<protein>
    <submittedName>
        <fullName evidence="9">TauD/TfdA family dioxygenase</fullName>
    </submittedName>
</protein>
<dbReference type="SUPFAM" id="SSF51197">
    <property type="entry name" value="Clavaminate synthase-like"/>
    <property type="match status" value="1"/>
</dbReference>
<keyword evidence="6" id="KW-0408">Iron</keyword>
<keyword evidence="4 9" id="KW-0223">Dioxygenase</keyword>
<evidence type="ECO:0000256" key="7">
    <source>
        <dbReference type="SAM" id="MobiDB-lite"/>
    </source>
</evidence>
<comment type="similarity">
    <text evidence="2">Belongs to the TfdA dioxygenase family.</text>
</comment>
<evidence type="ECO:0000256" key="4">
    <source>
        <dbReference type="ARBA" id="ARBA00022964"/>
    </source>
</evidence>
<sequence length="298" mass="33522">MIESATIDSIIPAAKVVRRAKRLGAEINNLKLSSDLPEEIIEAINQLLLEHRVLFFRNQDHLHSAEQEQIAARLGKLIPHPTVFEFDGAPSLLQSRSGQGDGRVDEPDRDFTFDRDYQRISLMRDVPPNGGDIIWSNTAAAYLGLPLPLRRFADDLWVVHGKSDDVVSKTKAAEVERNTFAGPAYERKYPLVQVLPETGERCLMLGKDVRQVVGLQRYTSQKLLGLFHSYVTAPKNVVQWNWRAGDLAVWDNRVTQHYPVNDQHPFLCRVTNDGDLPLSANNHRSVKRGKQSSSANVA</sequence>
<accession>A0A5S4W3C9</accession>
<feature type="domain" description="TauD/TfdA-like" evidence="8">
    <location>
        <begin position="23"/>
        <end position="258"/>
    </location>
</feature>
<evidence type="ECO:0000256" key="5">
    <source>
        <dbReference type="ARBA" id="ARBA00023002"/>
    </source>
</evidence>
<dbReference type="InterPro" id="IPR051323">
    <property type="entry name" value="AtsK-like"/>
</dbReference>
<comment type="cofactor">
    <cofactor evidence="1">
        <name>Fe(2+)</name>
        <dbReference type="ChEBI" id="CHEBI:29033"/>
    </cofactor>
</comment>
<dbReference type="Pfam" id="PF02668">
    <property type="entry name" value="TauD"/>
    <property type="match status" value="1"/>
</dbReference>
<keyword evidence="3" id="KW-0479">Metal-binding</keyword>
<name>A0A5S4W3C9_9BRAD</name>
<dbReference type="GO" id="GO:0016706">
    <property type="term" value="F:2-oxoglutarate-dependent dioxygenase activity"/>
    <property type="evidence" value="ECO:0007669"/>
    <property type="project" value="UniProtKB-ARBA"/>
</dbReference>
<evidence type="ECO:0000256" key="1">
    <source>
        <dbReference type="ARBA" id="ARBA00001954"/>
    </source>
</evidence>
<dbReference type="InterPro" id="IPR042098">
    <property type="entry name" value="TauD-like_sf"/>
</dbReference>
<dbReference type="GO" id="GO:0005737">
    <property type="term" value="C:cytoplasm"/>
    <property type="evidence" value="ECO:0007669"/>
    <property type="project" value="TreeGrafter"/>
</dbReference>
<reference evidence="9 10" key="1">
    <citation type="submission" date="2019-08" db="EMBL/GenBank/DDBJ databases">
        <title>Bradyrhizobium hipponensis sp. nov., a rhizobium isolated from a Lupinus angustifolius root nodule in Tunisia.</title>
        <authorList>
            <person name="Off K."/>
            <person name="Rejili M."/>
            <person name="Mars M."/>
            <person name="Brachmann A."/>
            <person name="Marin M."/>
        </authorList>
    </citation>
    <scope>NUCLEOTIDE SEQUENCE [LARGE SCALE GENOMIC DNA]</scope>
    <source>
        <strain evidence="9 10">CTAW11</strain>
    </source>
</reference>
<keyword evidence="10" id="KW-1185">Reference proteome</keyword>
<dbReference type="EMBL" id="VSSR01000088">
    <property type="protein sequence ID" value="TYL72208.1"/>
    <property type="molecule type" value="Genomic_DNA"/>
</dbReference>
<evidence type="ECO:0000313" key="9">
    <source>
        <dbReference type="EMBL" id="TYL72208.1"/>
    </source>
</evidence>
<evidence type="ECO:0000259" key="8">
    <source>
        <dbReference type="Pfam" id="PF02668"/>
    </source>
</evidence>
<dbReference type="RefSeq" id="WP_148756231.1">
    <property type="nucleotide sequence ID" value="NZ_VSSR01000088.1"/>
</dbReference>
<dbReference type="InterPro" id="IPR003819">
    <property type="entry name" value="TauD/TfdA-like"/>
</dbReference>
<dbReference type="Gene3D" id="3.60.130.10">
    <property type="entry name" value="Clavaminate synthase-like"/>
    <property type="match status" value="1"/>
</dbReference>
<proteinExistence type="inferred from homology"/>
<dbReference type="Proteomes" id="UP000324853">
    <property type="component" value="Unassembled WGS sequence"/>
</dbReference>
<dbReference type="AlphaFoldDB" id="A0A5S4W3C9"/>
<organism evidence="9 10">
    <name type="scientific">Bradyrhizobium cytisi</name>
    <dbReference type="NCBI Taxonomy" id="515489"/>
    <lineage>
        <taxon>Bacteria</taxon>
        <taxon>Pseudomonadati</taxon>
        <taxon>Pseudomonadota</taxon>
        <taxon>Alphaproteobacteria</taxon>
        <taxon>Hyphomicrobiales</taxon>
        <taxon>Nitrobacteraceae</taxon>
        <taxon>Bradyrhizobium</taxon>
    </lineage>
</organism>
<evidence type="ECO:0000256" key="6">
    <source>
        <dbReference type="ARBA" id="ARBA00023004"/>
    </source>
</evidence>
<feature type="region of interest" description="Disordered" evidence="7">
    <location>
        <begin position="279"/>
        <end position="298"/>
    </location>
</feature>
<evidence type="ECO:0000313" key="10">
    <source>
        <dbReference type="Proteomes" id="UP000324853"/>
    </source>
</evidence>